<evidence type="ECO:0000313" key="3">
    <source>
        <dbReference type="Proteomes" id="UP001169066"/>
    </source>
</evidence>
<gene>
    <name evidence="2" type="ORF">PF327_09995</name>
</gene>
<protein>
    <submittedName>
        <fullName evidence="2">ABC-type transport auxiliary lipoprotein family protein</fullName>
    </submittedName>
</protein>
<evidence type="ECO:0000313" key="2">
    <source>
        <dbReference type="EMBL" id="MDM5264523.1"/>
    </source>
</evidence>
<dbReference type="SUPFAM" id="SSF159594">
    <property type="entry name" value="XCC0632-like"/>
    <property type="match status" value="1"/>
</dbReference>
<dbReference type="PROSITE" id="PS51257">
    <property type="entry name" value="PROKAR_LIPOPROTEIN"/>
    <property type="match status" value="1"/>
</dbReference>
<accession>A0ABT7QTW2</accession>
<dbReference type="Proteomes" id="UP001169066">
    <property type="component" value="Unassembled WGS sequence"/>
</dbReference>
<reference evidence="2" key="1">
    <citation type="submission" date="2023-01" db="EMBL/GenBank/DDBJ databases">
        <title>Sulfurovum sp. XTW-4 genome assembly.</title>
        <authorList>
            <person name="Wang J."/>
        </authorList>
    </citation>
    <scope>NUCLEOTIDE SEQUENCE</scope>
    <source>
        <strain evidence="2">XTW-4</strain>
    </source>
</reference>
<keyword evidence="3" id="KW-1185">Reference proteome</keyword>
<evidence type="ECO:0000259" key="1">
    <source>
        <dbReference type="Pfam" id="PF03886"/>
    </source>
</evidence>
<dbReference type="RefSeq" id="WP_289402422.1">
    <property type="nucleotide sequence ID" value="NZ_JAQIBC010000009.1"/>
</dbReference>
<dbReference type="EMBL" id="JAQIBC010000009">
    <property type="protein sequence ID" value="MDM5264523.1"/>
    <property type="molecule type" value="Genomic_DNA"/>
</dbReference>
<comment type="caution">
    <text evidence="2">The sequence shown here is derived from an EMBL/GenBank/DDBJ whole genome shotgun (WGS) entry which is preliminary data.</text>
</comment>
<feature type="domain" description="ABC-type transport auxiliary lipoprotein component" evidence="1">
    <location>
        <begin position="78"/>
        <end position="189"/>
    </location>
</feature>
<dbReference type="Pfam" id="PF03886">
    <property type="entry name" value="ABC_trans_aux"/>
    <property type="match status" value="1"/>
</dbReference>
<keyword evidence="2" id="KW-0449">Lipoprotein</keyword>
<organism evidence="2 3">
    <name type="scientific">Sulfurovum xiamenensis</name>
    <dbReference type="NCBI Taxonomy" id="3019066"/>
    <lineage>
        <taxon>Bacteria</taxon>
        <taxon>Pseudomonadati</taxon>
        <taxon>Campylobacterota</taxon>
        <taxon>Epsilonproteobacteria</taxon>
        <taxon>Campylobacterales</taxon>
        <taxon>Sulfurovaceae</taxon>
        <taxon>Sulfurovum</taxon>
    </lineage>
</organism>
<name>A0ABT7QTW2_9BACT</name>
<sequence>MRKSRLTHIVSMMIVAGFIGCSKAPVLNVYSLNAPQILIERANAYKDKSIKVTFPQSIKEPMSEKMRFSYTMNDRGTYQNSQWSNNMSRLLQGTFIEVLDSSRLFKVVLSDMSTLEENYRLESTIFDFEHQVRGRDSYAVVSIQFTLIDEDRGRLVKSKRFSYQEPTLTTDAKGYAIATNRIIAKLSQDLLRWLK</sequence>
<dbReference type="Gene3D" id="3.40.50.10610">
    <property type="entry name" value="ABC-type transport auxiliary lipoprotein component"/>
    <property type="match status" value="1"/>
</dbReference>
<proteinExistence type="predicted"/>
<dbReference type="InterPro" id="IPR005586">
    <property type="entry name" value="ABC_trans_aux"/>
</dbReference>